<dbReference type="OrthoDB" id="10330964at2759"/>
<gene>
    <name evidence="9" type="ORF">APLA_LOCUS1907</name>
</gene>
<dbReference type="GO" id="GO:0005248">
    <property type="term" value="F:voltage-gated sodium channel activity"/>
    <property type="evidence" value="ECO:0007669"/>
    <property type="project" value="TreeGrafter"/>
</dbReference>
<keyword evidence="3" id="KW-0677">Repeat</keyword>
<evidence type="ECO:0000256" key="7">
    <source>
        <dbReference type="SAM" id="Phobius"/>
    </source>
</evidence>
<feature type="domain" description="Ion transport" evidence="8">
    <location>
        <begin position="14"/>
        <end position="303"/>
    </location>
</feature>
<evidence type="ECO:0000259" key="8">
    <source>
        <dbReference type="Pfam" id="PF00520"/>
    </source>
</evidence>
<feature type="transmembrane region" description="Helical" evidence="7">
    <location>
        <begin position="115"/>
        <end position="134"/>
    </location>
</feature>
<dbReference type="GO" id="GO:0070509">
    <property type="term" value="P:calcium ion import"/>
    <property type="evidence" value="ECO:0007669"/>
    <property type="project" value="TreeGrafter"/>
</dbReference>
<keyword evidence="5 7" id="KW-0472">Membrane</keyword>
<keyword evidence="6" id="KW-0325">Glycoprotein</keyword>
<dbReference type="AlphaFoldDB" id="A0A8S0YWV9"/>
<feature type="transmembrane region" description="Helical" evidence="7">
    <location>
        <begin position="233"/>
        <end position="251"/>
    </location>
</feature>
<dbReference type="FunFam" id="1.20.120.350:FF:000007">
    <property type="entry name" value="Voltage-dependent T-type calcium channel subunit alpha"/>
    <property type="match status" value="1"/>
</dbReference>
<dbReference type="GO" id="GO:0043005">
    <property type="term" value="C:neuron projection"/>
    <property type="evidence" value="ECO:0007669"/>
    <property type="project" value="TreeGrafter"/>
</dbReference>
<dbReference type="GO" id="GO:0008332">
    <property type="term" value="F:low voltage-gated calcium channel activity"/>
    <property type="evidence" value="ECO:0007669"/>
    <property type="project" value="TreeGrafter"/>
</dbReference>
<dbReference type="Gene3D" id="1.10.287.70">
    <property type="match status" value="1"/>
</dbReference>
<evidence type="ECO:0000256" key="6">
    <source>
        <dbReference type="ARBA" id="ARBA00023180"/>
    </source>
</evidence>
<evidence type="ECO:0000256" key="2">
    <source>
        <dbReference type="ARBA" id="ARBA00022692"/>
    </source>
</evidence>
<reference evidence="9 10" key="1">
    <citation type="submission" date="2020-04" db="EMBL/GenBank/DDBJ databases">
        <authorList>
            <person name="Wallbank WR R."/>
            <person name="Pardo Diaz C."/>
            <person name="Kozak K."/>
            <person name="Martin S."/>
            <person name="Jiggins C."/>
            <person name="Moest M."/>
            <person name="Warren A I."/>
            <person name="Byers J.R.P. K."/>
            <person name="Montejo-Kovacevich G."/>
            <person name="Yen C E."/>
        </authorList>
    </citation>
    <scope>NUCLEOTIDE SEQUENCE [LARGE SCALE GENOMIC DNA]</scope>
</reference>
<keyword evidence="2 7" id="KW-0812">Transmembrane</keyword>
<dbReference type="PANTHER" id="PTHR10037:SF230">
    <property type="entry name" value="CA[2+]-CHANNEL PROTEIN ALPHA[[1]] SUBUNIT T, ISOFORM F"/>
    <property type="match status" value="1"/>
</dbReference>
<organism evidence="9 10">
    <name type="scientific">Arctia plantaginis</name>
    <name type="common">Wood tiger moth</name>
    <name type="synonym">Phalaena plantaginis</name>
    <dbReference type="NCBI Taxonomy" id="874455"/>
    <lineage>
        <taxon>Eukaryota</taxon>
        <taxon>Metazoa</taxon>
        <taxon>Ecdysozoa</taxon>
        <taxon>Arthropoda</taxon>
        <taxon>Hexapoda</taxon>
        <taxon>Insecta</taxon>
        <taxon>Pterygota</taxon>
        <taxon>Neoptera</taxon>
        <taxon>Endopterygota</taxon>
        <taxon>Lepidoptera</taxon>
        <taxon>Glossata</taxon>
        <taxon>Ditrysia</taxon>
        <taxon>Noctuoidea</taxon>
        <taxon>Erebidae</taxon>
        <taxon>Arctiinae</taxon>
        <taxon>Arctia</taxon>
    </lineage>
</organism>
<name>A0A8S0YWV9_ARCPL</name>
<dbReference type="InterPro" id="IPR043203">
    <property type="entry name" value="VGCC_Ca_Na"/>
</dbReference>
<evidence type="ECO:0000313" key="10">
    <source>
        <dbReference type="Proteomes" id="UP000494256"/>
    </source>
</evidence>
<dbReference type="GO" id="GO:0001518">
    <property type="term" value="C:voltage-gated sodium channel complex"/>
    <property type="evidence" value="ECO:0007669"/>
    <property type="project" value="TreeGrafter"/>
</dbReference>
<evidence type="ECO:0000256" key="5">
    <source>
        <dbReference type="ARBA" id="ARBA00023136"/>
    </source>
</evidence>
<accession>A0A8S0YWV9</accession>
<dbReference type="GO" id="GO:0086010">
    <property type="term" value="P:membrane depolarization during action potential"/>
    <property type="evidence" value="ECO:0007669"/>
    <property type="project" value="TreeGrafter"/>
</dbReference>
<protein>
    <recommendedName>
        <fullName evidence="8">Ion transport domain-containing protein</fullName>
    </recommendedName>
</protein>
<dbReference type="PANTHER" id="PTHR10037">
    <property type="entry name" value="VOLTAGE-GATED CATION CHANNEL CALCIUM AND SODIUM"/>
    <property type="match status" value="1"/>
</dbReference>
<feature type="domain" description="Ion transport" evidence="8">
    <location>
        <begin position="602"/>
        <end position="747"/>
    </location>
</feature>
<evidence type="ECO:0000256" key="3">
    <source>
        <dbReference type="ARBA" id="ARBA00022737"/>
    </source>
</evidence>
<dbReference type="Gene3D" id="1.20.120.350">
    <property type="entry name" value="Voltage-gated potassium channels. Chain C"/>
    <property type="match status" value="2"/>
</dbReference>
<dbReference type="PRINTS" id="PR01629">
    <property type="entry name" value="TVDCCALPHA1"/>
</dbReference>
<keyword evidence="4 7" id="KW-1133">Transmembrane helix</keyword>
<dbReference type="InterPro" id="IPR005445">
    <property type="entry name" value="VDCC_T_a1"/>
</dbReference>
<sequence>MYQPCVDDQCVTNRCKILQVFDDIIFAFFTLEMSIKMVAMGIYGHGTYLADSWNRLDFFIVMAGALEYALNVENINLSAIRTIRVLRPLRAINRIPSMRILVMLLLDTLPMLGNVLLLCFFVFFIFGIVGVQLWEGILRQRCEFNLPPNVMRPHNISFYYEFSKELDYICTTPEDNGMHTCGNFPPYRYGALVCNETAKPFSYNYPTNTSCVDWNQYYTNCTQRGNNPFQGTISFDNIGLAWVAIFLVISLEGWTDIMYYVQDAHSFWDWIYFVLLIVIGSFFMINLCLVVIATQFSETKKREMERMRAERARFTSTSTLASSTNNSEPATCYAEIVKYVAHLWRRFKRRMAKKIRVYRYQRAQMQWRTSRETLQLPANKPKQHHSCCPRVHPQGNGGKTLAEEGSAGCDEPLSRPSLLRVPSLSAADLENASNLSLLSPPSLARRRSSVMFSDTVLLHTPNAPAGAHPHNVCSSEKMTQTEFDLPTGECEDRAAAGGTMSCQELLALSGALSAALPTGQVALDSFFEELTKGISKRAGEEKIDTRIVEIEDYSCCAELIAAEAAAKETRKNRFSNACYRFWSRISEALSKLRKHIKDIVDHKYFQQGILLAILINTLSMGIEYHNQPEELTVIVEISNIVFSAIFAVEMLLKIIAEGPFKYISNGFNVFDGIIVILSAFELTQSMSHDKELAGSSGLSVLRTFRLLRILKLVRFMPNLRRQLFVMLRTMDNVAVFFSLLVLFIFIFR</sequence>
<dbReference type="Proteomes" id="UP000494256">
    <property type="component" value="Unassembled WGS sequence"/>
</dbReference>
<dbReference type="EMBL" id="CADEBD010000171">
    <property type="protein sequence ID" value="CAB3224355.1"/>
    <property type="molecule type" value="Genomic_DNA"/>
</dbReference>
<feature type="transmembrane region" description="Helical" evidence="7">
    <location>
        <begin position="725"/>
        <end position="747"/>
    </location>
</feature>
<comment type="subcellular location">
    <subcellularLocation>
        <location evidence="1">Membrane</location>
        <topology evidence="1">Multi-pass membrane protein</topology>
    </subcellularLocation>
</comment>
<comment type="caution">
    <text evidence="9">The sequence shown here is derived from an EMBL/GenBank/DDBJ whole genome shotgun (WGS) entry which is preliminary data.</text>
</comment>
<feature type="transmembrane region" description="Helical" evidence="7">
    <location>
        <begin position="24"/>
        <end position="46"/>
    </location>
</feature>
<feature type="transmembrane region" description="Helical" evidence="7">
    <location>
        <begin position="271"/>
        <end position="296"/>
    </location>
</feature>
<dbReference type="InterPro" id="IPR005821">
    <property type="entry name" value="Ion_trans_dom"/>
</dbReference>
<evidence type="ECO:0000256" key="1">
    <source>
        <dbReference type="ARBA" id="ARBA00004141"/>
    </source>
</evidence>
<proteinExistence type="predicted"/>
<evidence type="ECO:0000313" key="9">
    <source>
        <dbReference type="EMBL" id="CAB3224355.1"/>
    </source>
</evidence>
<evidence type="ECO:0000256" key="4">
    <source>
        <dbReference type="ARBA" id="ARBA00022989"/>
    </source>
</evidence>
<dbReference type="Pfam" id="PF00520">
    <property type="entry name" value="Ion_trans"/>
    <property type="match status" value="2"/>
</dbReference>
<dbReference type="GO" id="GO:0005891">
    <property type="term" value="C:voltage-gated calcium channel complex"/>
    <property type="evidence" value="ECO:0007669"/>
    <property type="project" value="InterPro"/>
</dbReference>
<dbReference type="SUPFAM" id="SSF81324">
    <property type="entry name" value="Voltage-gated potassium channels"/>
    <property type="match status" value="2"/>
</dbReference>
<dbReference type="InterPro" id="IPR027359">
    <property type="entry name" value="Volt_channel_dom_sf"/>
</dbReference>